<dbReference type="InParanoid" id="W4JPG2"/>
<gene>
    <name evidence="2" type="ORF">HETIRDRAFT_430757</name>
</gene>
<sequence>MLGAAMQRFVKKTCAAYDTRELPHEMAARGRRKAAMIKKGLDSGKNISVTTFALEKLRKILNLVTYKYHALSDYIGMILRFETTDSYSTQVGELAHKVVKCRYDCTNKNNFVPQLARHDARECLLHKVAKQSDEHRRRELVRTRRQKCKWPERLPLSDPTAHYHIAISIRKHLNVRSWIHDHPGDPVLKEFLPRLKDHLLAHMLGLAYNGDKYVTVLSQEDGTPDNPMHPYWYARVVGIFHCMVHHHGHSSEPKQLDFLWVRWFGLDTDAPGGWDLKWLHSVAFIPEDNPAAFGFLDPKQIIRGIHLIPAFARGHTSEQLGPSISRQPAENDEDWEGYYINMFVDHDMFMRFGGGGIGHKGTWHPNTSLLQDGQAAQVPEEPFDEGVDEQGGTEDDDSEEESEEEKGEEGPLTEEEEEEDSDNDPDPLPKGDGRERDKQVLAEEGYGKF</sequence>
<evidence type="ECO:0000313" key="2">
    <source>
        <dbReference type="EMBL" id="ETW75354.1"/>
    </source>
</evidence>
<dbReference type="AlphaFoldDB" id="W4JPG2"/>
<organism evidence="2 3">
    <name type="scientific">Heterobasidion irregulare (strain TC 32-1)</name>
    <dbReference type="NCBI Taxonomy" id="747525"/>
    <lineage>
        <taxon>Eukaryota</taxon>
        <taxon>Fungi</taxon>
        <taxon>Dikarya</taxon>
        <taxon>Basidiomycota</taxon>
        <taxon>Agaricomycotina</taxon>
        <taxon>Agaricomycetes</taxon>
        <taxon>Russulales</taxon>
        <taxon>Bondarzewiaceae</taxon>
        <taxon>Heterobasidion</taxon>
        <taxon>Heterobasidion annosum species complex</taxon>
    </lineage>
</organism>
<feature type="compositionally biased region" description="Acidic residues" evidence="1">
    <location>
        <begin position="381"/>
        <end position="425"/>
    </location>
</feature>
<name>W4JPG2_HETIT</name>
<dbReference type="GeneID" id="20674476"/>
<dbReference type="RefSeq" id="XP_009552780.1">
    <property type="nucleotide sequence ID" value="XM_009554485.1"/>
</dbReference>
<feature type="region of interest" description="Disordered" evidence="1">
    <location>
        <begin position="373"/>
        <end position="449"/>
    </location>
</feature>
<proteinExistence type="predicted"/>
<keyword evidence="3" id="KW-1185">Reference proteome</keyword>
<evidence type="ECO:0000313" key="3">
    <source>
        <dbReference type="Proteomes" id="UP000030671"/>
    </source>
</evidence>
<evidence type="ECO:0000256" key="1">
    <source>
        <dbReference type="SAM" id="MobiDB-lite"/>
    </source>
</evidence>
<dbReference type="eggNOG" id="ENOG502SKHB">
    <property type="taxonomic scope" value="Eukaryota"/>
</dbReference>
<accession>W4JPG2</accession>
<feature type="compositionally biased region" description="Basic and acidic residues" evidence="1">
    <location>
        <begin position="427"/>
        <end position="449"/>
    </location>
</feature>
<dbReference type="KEGG" id="hir:HETIRDRAFT_430757"/>
<dbReference type="OrthoDB" id="2687259at2759"/>
<dbReference type="Proteomes" id="UP000030671">
    <property type="component" value="Unassembled WGS sequence"/>
</dbReference>
<reference evidence="2 3" key="1">
    <citation type="journal article" date="2012" name="New Phytol.">
        <title>Insight into trade-off between wood decay and parasitism from the genome of a fungal forest pathogen.</title>
        <authorList>
            <person name="Olson A."/>
            <person name="Aerts A."/>
            <person name="Asiegbu F."/>
            <person name="Belbahri L."/>
            <person name="Bouzid O."/>
            <person name="Broberg A."/>
            <person name="Canback B."/>
            <person name="Coutinho P.M."/>
            <person name="Cullen D."/>
            <person name="Dalman K."/>
            <person name="Deflorio G."/>
            <person name="van Diepen L.T."/>
            <person name="Dunand C."/>
            <person name="Duplessis S."/>
            <person name="Durling M."/>
            <person name="Gonthier P."/>
            <person name="Grimwood J."/>
            <person name="Fossdal C.G."/>
            <person name="Hansson D."/>
            <person name="Henrissat B."/>
            <person name="Hietala A."/>
            <person name="Himmelstrand K."/>
            <person name="Hoffmeister D."/>
            <person name="Hogberg N."/>
            <person name="James T.Y."/>
            <person name="Karlsson M."/>
            <person name="Kohler A."/>
            <person name="Kues U."/>
            <person name="Lee Y.H."/>
            <person name="Lin Y.C."/>
            <person name="Lind M."/>
            <person name="Lindquist E."/>
            <person name="Lombard V."/>
            <person name="Lucas S."/>
            <person name="Lunden K."/>
            <person name="Morin E."/>
            <person name="Murat C."/>
            <person name="Park J."/>
            <person name="Raffaello T."/>
            <person name="Rouze P."/>
            <person name="Salamov A."/>
            <person name="Schmutz J."/>
            <person name="Solheim H."/>
            <person name="Stahlberg J."/>
            <person name="Velez H."/>
            <person name="de Vries R.P."/>
            <person name="Wiebenga A."/>
            <person name="Woodward S."/>
            <person name="Yakovlev I."/>
            <person name="Garbelotto M."/>
            <person name="Martin F."/>
            <person name="Grigoriev I.V."/>
            <person name="Stenlid J."/>
        </authorList>
    </citation>
    <scope>NUCLEOTIDE SEQUENCE [LARGE SCALE GENOMIC DNA]</scope>
    <source>
        <strain evidence="2 3">TC 32-1</strain>
    </source>
</reference>
<dbReference type="EMBL" id="KI925466">
    <property type="protein sequence ID" value="ETW75354.1"/>
    <property type="molecule type" value="Genomic_DNA"/>
</dbReference>
<dbReference type="STRING" id="747525.W4JPG2"/>
<protein>
    <submittedName>
        <fullName evidence="2">Uncharacterized protein</fullName>
    </submittedName>
</protein>
<dbReference type="HOGENOM" id="CLU_002498_9_3_1"/>